<dbReference type="InterPro" id="IPR036388">
    <property type="entry name" value="WH-like_DNA-bd_sf"/>
</dbReference>
<dbReference type="Gene3D" id="1.10.10.10">
    <property type="entry name" value="Winged helix-like DNA-binding domain superfamily/Winged helix DNA-binding domain"/>
    <property type="match status" value="1"/>
</dbReference>
<dbReference type="PANTHER" id="PTHR30346:SF29">
    <property type="entry name" value="LYSR SUBSTRATE-BINDING"/>
    <property type="match status" value="1"/>
</dbReference>
<evidence type="ECO:0000256" key="4">
    <source>
        <dbReference type="ARBA" id="ARBA00023163"/>
    </source>
</evidence>
<evidence type="ECO:0000256" key="3">
    <source>
        <dbReference type="ARBA" id="ARBA00023125"/>
    </source>
</evidence>
<comment type="similarity">
    <text evidence="1">Belongs to the LysR transcriptional regulatory family.</text>
</comment>
<dbReference type="GO" id="GO:0003677">
    <property type="term" value="F:DNA binding"/>
    <property type="evidence" value="ECO:0007669"/>
    <property type="project" value="UniProtKB-KW"/>
</dbReference>
<feature type="domain" description="HTH lysR-type" evidence="5">
    <location>
        <begin position="2"/>
        <end position="59"/>
    </location>
</feature>
<keyword evidence="4" id="KW-0804">Transcription</keyword>
<evidence type="ECO:0000259" key="5">
    <source>
        <dbReference type="PROSITE" id="PS50931"/>
    </source>
</evidence>
<reference evidence="6 7" key="1">
    <citation type="submission" date="2018-03" db="EMBL/GenBank/DDBJ databases">
        <title>Genomic Encyclopedia of Archaeal and Bacterial Type Strains, Phase II (KMG-II): from individual species to whole genera.</title>
        <authorList>
            <person name="Goeker M."/>
        </authorList>
    </citation>
    <scope>NUCLEOTIDE SEQUENCE [LARGE SCALE GENOMIC DNA]</scope>
    <source>
        <strain evidence="6 7">DSM 45312</strain>
    </source>
</reference>
<dbReference type="OrthoDB" id="3505530at2"/>
<dbReference type="GO" id="GO:0032993">
    <property type="term" value="C:protein-DNA complex"/>
    <property type="evidence" value="ECO:0007669"/>
    <property type="project" value="TreeGrafter"/>
</dbReference>
<dbReference type="RefSeq" id="WP_106581986.1">
    <property type="nucleotide sequence ID" value="NZ_PYGA01000003.1"/>
</dbReference>
<dbReference type="CDD" id="cd08423">
    <property type="entry name" value="PBP2_LTTR_like_6"/>
    <property type="match status" value="1"/>
</dbReference>
<evidence type="ECO:0000256" key="1">
    <source>
        <dbReference type="ARBA" id="ARBA00009437"/>
    </source>
</evidence>
<name>A0A2P8DR01_9ACTN</name>
<dbReference type="InterPro" id="IPR011991">
    <property type="entry name" value="ArsR-like_HTH"/>
</dbReference>
<dbReference type="SUPFAM" id="SSF46785">
    <property type="entry name" value="Winged helix' DNA-binding domain"/>
    <property type="match status" value="1"/>
</dbReference>
<protein>
    <submittedName>
        <fullName evidence="6">Molybdate transport repressor ModE-like protein</fullName>
    </submittedName>
</protein>
<dbReference type="Gene3D" id="3.40.190.10">
    <property type="entry name" value="Periplasmic binding protein-like II"/>
    <property type="match status" value="2"/>
</dbReference>
<dbReference type="EMBL" id="PYGA01000003">
    <property type="protein sequence ID" value="PSK99604.1"/>
    <property type="molecule type" value="Genomic_DNA"/>
</dbReference>
<dbReference type="InterPro" id="IPR000847">
    <property type="entry name" value="LysR_HTH_N"/>
</dbReference>
<gene>
    <name evidence="6" type="ORF">CLV63_103329</name>
</gene>
<keyword evidence="2" id="KW-0805">Transcription regulation</keyword>
<dbReference type="Pfam" id="PF00126">
    <property type="entry name" value="HTH_1"/>
    <property type="match status" value="1"/>
</dbReference>
<proteinExistence type="inferred from homology"/>
<dbReference type="Pfam" id="PF03466">
    <property type="entry name" value="LysR_substrate"/>
    <property type="match status" value="1"/>
</dbReference>
<keyword evidence="7" id="KW-1185">Reference proteome</keyword>
<dbReference type="InterPro" id="IPR036390">
    <property type="entry name" value="WH_DNA-bd_sf"/>
</dbReference>
<evidence type="ECO:0000313" key="6">
    <source>
        <dbReference type="EMBL" id="PSK99604.1"/>
    </source>
</evidence>
<dbReference type="GO" id="GO:0003700">
    <property type="term" value="F:DNA-binding transcription factor activity"/>
    <property type="evidence" value="ECO:0007669"/>
    <property type="project" value="InterPro"/>
</dbReference>
<comment type="caution">
    <text evidence="6">The sequence shown here is derived from an EMBL/GenBank/DDBJ whole genome shotgun (WGS) entry which is preliminary data.</text>
</comment>
<dbReference type="InterPro" id="IPR005119">
    <property type="entry name" value="LysR_subst-bd"/>
</dbReference>
<evidence type="ECO:0000313" key="7">
    <source>
        <dbReference type="Proteomes" id="UP000240542"/>
    </source>
</evidence>
<dbReference type="FunFam" id="1.10.10.10:FF:000001">
    <property type="entry name" value="LysR family transcriptional regulator"/>
    <property type="match status" value="1"/>
</dbReference>
<keyword evidence="3" id="KW-0238">DNA-binding</keyword>
<dbReference type="PROSITE" id="PS50931">
    <property type="entry name" value="HTH_LYSR"/>
    <property type="match status" value="1"/>
</dbReference>
<evidence type="ECO:0000256" key="2">
    <source>
        <dbReference type="ARBA" id="ARBA00023015"/>
    </source>
</evidence>
<sequence length="311" mass="32526">MLDLDRLRALNAVSEHGSVSAAAETLGITTSAVSQQIAKLERETRSRLLERAGRGVRLTDAAHLLVRHAEQILALVTEAEADLEAQRGCVVGGLSIGAFATVARGLMPSVLRTVAAQHPQLTVQLHECDPKVAVPLVQRGDFDLAVVQDWANSPLPLPEGVQRQHLADDAAEIALPAGHPMAGRAALALRELAAAHWIGAPPGDICHAWLADTLRRAGIEPKVAHYASEYPTQLALVAAGLGAAVLPRLGRGPLPPGVVAVPVRPALVRHIYAVWRGESARRPAVQAMVAALRGGVDTVMGAPAGHSGAVS</sequence>
<dbReference type="Proteomes" id="UP000240542">
    <property type="component" value="Unassembled WGS sequence"/>
</dbReference>
<dbReference type="SUPFAM" id="SSF53850">
    <property type="entry name" value="Periplasmic binding protein-like II"/>
    <property type="match status" value="1"/>
</dbReference>
<accession>A0A2P8DR01</accession>
<organism evidence="6 7">
    <name type="scientific">Murinocardiopsis flavida</name>
    <dbReference type="NCBI Taxonomy" id="645275"/>
    <lineage>
        <taxon>Bacteria</taxon>
        <taxon>Bacillati</taxon>
        <taxon>Actinomycetota</taxon>
        <taxon>Actinomycetes</taxon>
        <taxon>Streptosporangiales</taxon>
        <taxon>Nocardiopsidaceae</taxon>
        <taxon>Murinocardiopsis</taxon>
    </lineage>
</organism>
<dbReference type="PANTHER" id="PTHR30346">
    <property type="entry name" value="TRANSCRIPTIONAL DUAL REGULATOR HCAR-RELATED"/>
    <property type="match status" value="1"/>
</dbReference>
<dbReference type="AlphaFoldDB" id="A0A2P8DR01"/>
<dbReference type="CDD" id="cd00090">
    <property type="entry name" value="HTH_ARSR"/>
    <property type="match status" value="1"/>
</dbReference>